<accession>A0ACC0ZST9</accession>
<gene>
    <name evidence="1" type="ORF">Patl1_35052</name>
</gene>
<protein>
    <submittedName>
        <fullName evidence="1">Uncharacterized protein</fullName>
    </submittedName>
</protein>
<sequence>MATRVLQYKTPLSFLKNPFPENRLILDLPLKVFGCTTFNHIPNSLTSKLDPRAEKCIFLGYAPNKKGYKCFNPRTKKLHIVMDVVFIEDQFFTKIIFRGEEQ</sequence>
<comment type="caution">
    <text evidence="1">The sequence shown here is derived from an EMBL/GenBank/DDBJ whole genome shotgun (WGS) entry which is preliminary data.</text>
</comment>
<keyword evidence="2" id="KW-1185">Reference proteome</keyword>
<proteinExistence type="predicted"/>
<dbReference type="Proteomes" id="UP001164250">
    <property type="component" value="Chromosome 15"/>
</dbReference>
<organism evidence="1 2">
    <name type="scientific">Pistacia atlantica</name>
    <dbReference type="NCBI Taxonomy" id="434234"/>
    <lineage>
        <taxon>Eukaryota</taxon>
        <taxon>Viridiplantae</taxon>
        <taxon>Streptophyta</taxon>
        <taxon>Embryophyta</taxon>
        <taxon>Tracheophyta</taxon>
        <taxon>Spermatophyta</taxon>
        <taxon>Magnoliopsida</taxon>
        <taxon>eudicotyledons</taxon>
        <taxon>Gunneridae</taxon>
        <taxon>Pentapetalae</taxon>
        <taxon>rosids</taxon>
        <taxon>malvids</taxon>
        <taxon>Sapindales</taxon>
        <taxon>Anacardiaceae</taxon>
        <taxon>Pistacia</taxon>
    </lineage>
</organism>
<reference evidence="2" key="1">
    <citation type="journal article" date="2023" name="G3 (Bethesda)">
        <title>Genome assembly and association tests identify interacting loci associated with vigor, precocity, and sex in interspecific pistachio rootstocks.</title>
        <authorList>
            <person name="Palmer W."/>
            <person name="Jacygrad E."/>
            <person name="Sagayaradj S."/>
            <person name="Cavanaugh K."/>
            <person name="Han R."/>
            <person name="Bertier L."/>
            <person name="Beede B."/>
            <person name="Kafkas S."/>
            <person name="Golino D."/>
            <person name="Preece J."/>
            <person name="Michelmore R."/>
        </authorList>
    </citation>
    <scope>NUCLEOTIDE SEQUENCE [LARGE SCALE GENOMIC DNA]</scope>
</reference>
<name>A0ACC0ZST9_9ROSI</name>
<evidence type="ECO:0000313" key="1">
    <source>
        <dbReference type="EMBL" id="KAJ0075644.1"/>
    </source>
</evidence>
<evidence type="ECO:0000313" key="2">
    <source>
        <dbReference type="Proteomes" id="UP001164250"/>
    </source>
</evidence>
<dbReference type="EMBL" id="CM047910">
    <property type="protein sequence ID" value="KAJ0075644.1"/>
    <property type="molecule type" value="Genomic_DNA"/>
</dbReference>